<protein>
    <submittedName>
        <fullName evidence="2">Uncharacterized protein</fullName>
    </submittedName>
</protein>
<evidence type="ECO:0000256" key="1">
    <source>
        <dbReference type="SAM" id="MobiDB-lite"/>
    </source>
</evidence>
<proteinExistence type="predicted"/>
<name>A0A3B0SPN7_9ZZZZ</name>
<reference evidence="2" key="1">
    <citation type="submission" date="2018-06" db="EMBL/GenBank/DDBJ databases">
        <authorList>
            <person name="Zhirakovskaya E."/>
        </authorList>
    </citation>
    <scope>NUCLEOTIDE SEQUENCE</scope>
</reference>
<sequence length="57" mass="5883">MIDYIRHCDPGPDPGEAIQKGCSAALDCFVASAPRNDSFNDQVKGGETGILTEGSAG</sequence>
<feature type="region of interest" description="Disordered" evidence="1">
    <location>
        <begin position="37"/>
        <end position="57"/>
    </location>
</feature>
<organism evidence="2">
    <name type="scientific">hydrothermal vent metagenome</name>
    <dbReference type="NCBI Taxonomy" id="652676"/>
    <lineage>
        <taxon>unclassified sequences</taxon>
        <taxon>metagenomes</taxon>
        <taxon>ecological metagenomes</taxon>
    </lineage>
</organism>
<dbReference type="EMBL" id="UOEF01000360">
    <property type="protein sequence ID" value="VAW02947.1"/>
    <property type="molecule type" value="Genomic_DNA"/>
</dbReference>
<accession>A0A3B0SPN7</accession>
<gene>
    <name evidence="2" type="ORF">MNBD_ALPHA04-1402</name>
</gene>
<dbReference type="AlphaFoldDB" id="A0A3B0SPN7"/>
<evidence type="ECO:0000313" key="2">
    <source>
        <dbReference type="EMBL" id="VAW02947.1"/>
    </source>
</evidence>